<dbReference type="GO" id="GO:0008312">
    <property type="term" value="F:7S RNA binding"/>
    <property type="evidence" value="ECO:0007669"/>
    <property type="project" value="TreeGrafter"/>
</dbReference>
<protein>
    <submittedName>
        <fullName evidence="2">Unnamed protein product</fullName>
    </submittedName>
</protein>
<dbReference type="PANTHER" id="PTHR14094">
    <property type="entry name" value="SIGNAL RECOGNITION PARTICLE 72"/>
    <property type="match status" value="1"/>
</dbReference>
<organism evidence="2 3">
    <name type="scientific">Phytophthora fragariaefolia</name>
    <dbReference type="NCBI Taxonomy" id="1490495"/>
    <lineage>
        <taxon>Eukaryota</taxon>
        <taxon>Sar</taxon>
        <taxon>Stramenopiles</taxon>
        <taxon>Oomycota</taxon>
        <taxon>Peronosporomycetes</taxon>
        <taxon>Peronosporales</taxon>
        <taxon>Peronosporaceae</taxon>
        <taxon>Phytophthora</taxon>
    </lineage>
</organism>
<feature type="region of interest" description="Disordered" evidence="1">
    <location>
        <begin position="294"/>
        <end position="322"/>
    </location>
</feature>
<reference evidence="2" key="1">
    <citation type="submission" date="2023-04" db="EMBL/GenBank/DDBJ databases">
        <title>Phytophthora fragariaefolia NBRC 109709.</title>
        <authorList>
            <person name="Ichikawa N."/>
            <person name="Sato H."/>
            <person name="Tonouchi N."/>
        </authorList>
    </citation>
    <scope>NUCLEOTIDE SEQUENCE</scope>
    <source>
        <strain evidence="2">NBRC 109709</strain>
    </source>
</reference>
<dbReference type="InterPro" id="IPR026270">
    <property type="entry name" value="SRP72"/>
</dbReference>
<evidence type="ECO:0000256" key="1">
    <source>
        <dbReference type="SAM" id="MobiDB-lite"/>
    </source>
</evidence>
<dbReference type="GO" id="GO:0005786">
    <property type="term" value="C:signal recognition particle, endoplasmic reticulum targeting"/>
    <property type="evidence" value="ECO:0007669"/>
    <property type="project" value="TreeGrafter"/>
</dbReference>
<dbReference type="EMBL" id="BSXT01000289">
    <property type="protein sequence ID" value="GMF23490.1"/>
    <property type="molecule type" value="Genomic_DNA"/>
</dbReference>
<evidence type="ECO:0000313" key="3">
    <source>
        <dbReference type="Proteomes" id="UP001165121"/>
    </source>
</evidence>
<dbReference type="GO" id="GO:0006614">
    <property type="term" value="P:SRP-dependent cotranslational protein targeting to membrane"/>
    <property type="evidence" value="ECO:0007669"/>
    <property type="project" value="InterPro"/>
</dbReference>
<proteinExistence type="predicted"/>
<comment type="caution">
    <text evidence="2">The sequence shown here is derived from an EMBL/GenBank/DDBJ whole genome shotgun (WGS) entry which is preliminary data.</text>
</comment>
<gene>
    <name evidence="2" type="ORF">Pfra01_000372600</name>
</gene>
<feature type="region of interest" description="Disordered" evidence="1">
    <location>
        <begin position="248"/>
        <end position="282"/>
    </location>
</feature>
<dbReference type="GO" id="GO:0043022">
    <property type="term" value="F:ribosome binding"/>
    <property type="evidence" value="ECO:0007669"/>
    <property type="project" value="TreeGrafter"/>
</dbReference>
<keyword evidence="3" id="KW-1185">Reference proteome</keyword>
<feature type="compositionally biased region" description="Basic residues" evidence="1">
    <location>
        <begin position="253"/>
        <end position="268"/>
    </location>
</feature>
<dbReference type="OrthoDB" id="5421607at2759"/>
<evidence type="ECO:0000313" key="2">
    <source>
        <dbReference type="EMBL" id="GMF23490.1"/>
    </source>
</evidence>
<sequence length="322" mass="35231">MCQDDMSVGGRLGLAHVYLTEGQVLKAAECIRSIEQLAHSPGTVATLVALYEQAGDSASAQAVLESALVHHRAGDYTSEQAMKIREGDCWYKIQKKQYREAADAYMELLEGETSGALDRDLRLRSMASLVVALSFCDAEAAEARCAMLPAVEESGVDPSELEKQAPRSNRLAAKFADTGDKKSEYVINAAPCLLAILTVFRPAHRRKRAAKSPEAIARKRAKRREAHLANLRARPDYNASIGLVNPDPERWIPRKQRSHGKRGRRGRNRFVGAQGAGMGTEKDALKLDAAARAARKAESDKPAAVVVTSDSGIRKSKKKKRR</sequence>
<dbReference type="AlphaFoldDB" id="A0A9W6WZX2"/>
<name>A0A9W6WZX2_9STRA</name>
<dbReference type="PANTHER" id="PTHR14094:SF9">
    <property type="entry name" value="SIGNAL RECOGNITION PARTICLE SUBUNIT SRP72"/>
    <property type="match status" value="1"/>
</dbReference>
<dbReference type="Proteomes" id="UP001165121">
    <property type="component" value="Unassembled WGS sequence"/>
</dbReference>
<accession>A0A9W6WZX2</accession>